<evidence type="ECO:0000259" key="4">
    <source>
        <dbReference type="PROSITE" id="PS51747"/>
    </source>
</evidence>
<dbReference type="GO" id="GO:0008270">
    <property type="term" value="F:zinc ion binding"/>
    <property type="evidence" value="ECO:0007669"/>
    <property type="project" value="InterPro"/>
</dbReference>
<name>A0AB34JR29_PRYPA</name>
<sequence>MDPFALMGEALLQAETALKLAEVPVGCVFVHPRLGMIGQGHNNTVASCNGTRHAELEAINQMAEQGYSVSTMAECILYVTVEPCIMCACALRHVGLKQVVFGCGNEKFGGCGSVLPVHSTVMPGLCQLEVVSGVRSEEAVALLRRFYAQENQEAPMPQKRTKRQLQLAEEAKSVLEVDR</sequence>
<dbReference type="GO" id="GO:0002100">
    <property type="term" value="P:tRNA wobble adenosine to inosine editing"/>
    <property type="evidence" value="ECO:0007669"/>
    <property type="project" value="InterPro"/>
</dbReference>
<keyword evidence="6" id="KW-1185">Reference proteome</keyword>
<dbReference type="PANTHER" id="PTHR11079">
    <property type="entry name" value="CYTOSINE DEAMINASE FAMILY MEMBER"/>
    <property type="match status" value="1"/>
</dbReference>
<keyword evidence="2" id="KW-0378">Hydrolase</keyword>
<comment type="caution">
    <text evidence="5">The sequence shown here is derived from an EMBL/GenBank/DDBJ whole genome shotgun (WGS) entry which is preliminary data.</text>
</comment>
<dbReference type="SUPFAM" id="SSF53927">
    <property type="entry name" value="Cytidine deaminase-like"/>
    <property type="match status" value="1"/>
</dbReference>
<dbReference type="PANTHER" id="PTHR11079:SF149">
    <property type="entry name" value="TRNA-SPECIFIC ADENOSINE DEAMINASE 2"/>
    <property type="match status" value="1"/>
</dbReference>
<reference evidence="5 6" key="1">
    <citation type="journal article" date="2024" name="Science">
        <title>Giant polyketide synthase enzymes in the biosynthesis of giant marine polyether toxins.</title>
        <authorList>
            <person name="Fallon T.R."/>
            <person name="Shende V.V."/>
            <person name="Wierzbicki I.H."/>
            <person name="Pendleton A.L."/>
            <person name="Watervoot N.F."/>
            <person name="Auber R.P."/>
            <person name="Gonzalez D.J."/>
            <person name="Wisecaver J.H."/>
            <person name="Moore B.S."/>
        </authorList>
    </citation>
    <scope>NUCLEOTIDE SEQUENCE [LARGE SCALE GENOMIC DNA]</scope>
    <source>
        <strain evidence="5 6">12B1</strain>
    </source>
</reference>
<dbReference type="Proteomes" id="UP001515480">
    <property type="component" value="Unassembled WGS sequence"/>
</dbReference>
<accession>A0AB34JR29</accession>
<evidence type="ECO:0000256" key="2">
    <source>
        <dbReference type="ARBA" id="ARBA00022801"/>
    </source>
</evidence>
<dbReference type="PROSITE" id="PS00903">
    <property type="entry name" value="CYT_DCMP_DEAMINASES_1"/>
    <property type="match status" value="1"/>
</dbReference>
<proteinExistence type="predicted"/>
<dbReference type="PROSITE" id="PS51747">
    <property type="entry name" value="CYT_DCMP_DEAMINASES_2"/>
    <property type="match status" value="1"/>
</dbReference>
<gene>
    <name evidence="5" type="ORF">AB1Y20_019383</name>
</gene>
<dbReference type="GO" id="GO:0005634">
    <property type="term" value="C:nucleus"/>
    <property type="evidence" value="ECO:0007669"/>
    <property type="project" value="TreeGrafter"/>
</dbReference>
<evidence type="ECO:0000313" key="5">
    <source>
        <dbReference type="EMBL" id="KAL1524489.1"/>
    </source>
</evidence>
<evidence type="ECO:0000256" key="1">
    <source>
        <dbReference type="ARBA" id="ARBA00022723"/>
    </source>
</evidence>
<protein>
    <recommendedName>
        <fullName evidence="4">CMP/dCMP-type deaminase domain-containing protein</fullName>
    </recommendedName>
</protein>
<dbReference type="EMBL" id="JBGBPQ010000005">
    <property type="protein sequence ID" value="KAL1524489.1"/>
    <property type="molecule type" value="Genomic_DNA"/>
</dbReference>
<dbReference type="InterPro" id="IPR016192">
    <property type="entry name" value="APOBEC/CMP_deaminase_Zn-bd"/>
</dbReference>
<evidence type="ECO:0000313" key="6">
    <source>
        <dbReference type="Proteomes" id="UP001515480"/>
    </source>
</evidence>
<dbReference type="AlphaFoldDB" id="A0AB34JR29"/>
<dbReference type="Gene3D" id="3.40.140.10">
    <property type="entry name" value="Cytidine Deaminase, domain 2"/>
    <property type="match status" value="1"/>
</dbReference>
<keyword evidence="1" id="KW-0479">Metal-binding</keyword>
<dbReference type="CDD" id="cd01285">
    <property type="entry name" value="nucleoside_deaminase"/>
    <property type="match status" value="1"/>
</dbReference>
<dbReference type="Pfam" id="PF00383">
    <property type="entry name" value="dCMP_cyt_deam_1"/>
    <property type="match status" value="1"/>
</dbReference>
<evidence type="ECO:0000256" key="3">
    <source>
        <dbReference type="ARBA" id="ARBA00022833"/>
    </source>
</evidence>
<organism evidence="5 6">
    <name type="scientific">Prymnesium parvum</name>
    <name type="common">Toxic golden alga</name>
    <dbReference type="NCBI Taxonomy" id="97485"/>
    <lineage>
        <taxon>Eukaryota</taxon>
        <taxon>Haptista</taxon>
        <taxon>Haptophyta</taxon>
        <taxon>Prymnesiophyceae</taxon>
        <taxon>Prymnesiales</taxon>
        <taxon>Prymnesiaceae</taxon>
        <taxon>Prymnesium</taxon>
    </lineage>
</organism>
<dbReference type="GO" id="GO:0005737">
    <property type="term" value="C:cytoplasm"/>
    <property type="evidence" value="ECO:0007669"/>
    <property type="project" value="TreeGrafter"/>
</dbReference>
<keyword evidence="3" id="KW-0862">Zinc</keyword>
<dbReference type="InterPro" id="IPR002125">
    <property type="entry name" value="CMP_dCMP_dom"/>
</dbReference>
<dbReference type="GO" id="GO:0052717">
    <property type="term" value="F:tRNA-specific adenosine-34 deaminase activity"/>
    <property type="evidence" value="ECO:0007669"/>
    <property type="project" value="UniProtKB-EC"/>
</dbReference>
<feature type="domain" description="CMP/dCMP-type deaminase" evidence="4">
    <location>
        <begin position="1"/>
        <end position="122"/>
    </location>
</feature>
<dbReference type="InterPro" id="IPR016193">
    <property type="entry name" value="Cytidine_deaminase-like"/>
</dbReference>